<evidence type="ECO:0000256" key="8">
    <source>
        <dbReference type="ARBA" id="ARBA00022729"/>
    </source>
</evidence>
<comment type="catalytic activity">
    <reaction evidence="16">
        <text>L-threonyl-[protein] + ATP = O-phospho-L-threonyl-[protein] + ADP + H(+)</text>
        <dbReference type="Rhea" id="RHEA:46608"/>
        <dbReference type="Rhea" id="RHEA-COMP:11060"/>
        <dbReference type="Rhea" id="RHEA-COMP:11605"/>
        <dbReference type="ChEBI" id="CHEBI:15378"/>
        <dbReference type="ChEBI" id="CHEBI:30013"/>
        <dbReference type="ChEBI" id="CHEBI:30616"/>
        <dbReference type="ChEBI" id="CHEBI:61977"/>
        <dbReference type="ChEBI" id="CHEBI:456216"/>
        <dbReference type="EC" id="2.7.11.1"/>
    </reaction>
</comment>
<reference evidence="21" key="2">
    <citation type="submission" date="2022-03" db="EMBL/GenBank/DDBJ databases">
        <title>Draft title - Genomic analysis of global carrot germplasm unveils the trajectory of domestication and the origin of high carotenoid orange carrot.</title>
        <authorList>
            <person name="Iorizzo M."/>
            <person name="Ellison S."/>
            <person name="Senalik D."/>
            <person name="Macko-Podgorni A."/>
            <person name="Grzebelus D."/>
            <person name="Bostan H."/>
            <person name="Rolling W."/>
            <person name="Curaba J."/>
            <person name="Simon P."/>
        </authorList>
    </citation>
    <scope>NUCLEOTIDE SEQUENCE</scope>
    <source>
        <tissue evidence="21">Leaf</tissue>
    </source>
</reference>
<evidence type="ECO:0000313" key="21">
    <source>
        <dbReference type="EMBL" id="WOH00977.1"/>
    </source>
</evidence>
<dbReference type="GO" id="GO:0004674">
    <property type="term" value="F:protein serine/threonine kinase activity"/>
    <property type="evidence" value="ECO:0007669"/>
    <property type="project" value="UniProtKB-KW"/>
</dbReference>
<dbReference type="InterPro" id="IPR024788">
    <property type="entry name" value="Malectin-like_Carb-bd_dom"/>
</dbReference>
<evidence type="ECO:0000256" key="18">
    <source>
        <dbReference type="PROSITE-ProRule" id="PRU10141"/>
    </source>
</evidence>
<evidence type="ECO:0000256" key="5">
    <source>
        <dbReference type="ARBA" id="ARBA00022614"/>
    </source>
</evidence>
<evidence type="ECO:0000256" key="9">
    <source>
        <dbReference type="ARBA" id="ARBA00022737"/>
    </source>
</evidence>
<dbReference type="Gene3D" id="3.80.10.10">
    <property type="entry name" value="Ribonuclease Inhibitor"/>
    <property type="match status" value="1"/>
</dbReference>
<keyword evidence="6" id="KW-0808">Transferase</keyword>
<accession>A0AAF0X5S4</accession>
<feature type="domain" description="Protein kinase" evidence="20">
    <location>
        <begin position="597"/>
        <end position="873"/>
    </location>
</feature>
<feature type="binding site" evidence="18">
    <location>
        <position position="624"/>
    </location>
    <ligand>
        <name>ATP</name>
        <dbReference type="ChEBI" id="CHEBI:30616"/>
    </ligand>
</feature>
<dbReference type="PANTHER" id="PTHR45631:SF202">
    <property type="entry name" value="SENESCENCE-INDUCED RECEPTOR-LIKE SERINE_THREONINE-PROTEIN KINASE"/>
    <property type="match status" value="1"/>
</dbReference>
<dbReference type="PANTHER" id="PTHR45631">
    <property type="entry name" value="OS07G0107800 PROTEIN-RELATED"/>
    <property type="match status" value="1"/>
</dbReference>
<evidence type="ECO:0000256" key="4">
    <source>
        <dbReference type="ARBA" id="ARBA00022553"/>
    </source>
</evidence>
<proteinExistence type="predicted"/>
<evidence type="ECO:0000256" key="11">
    <source>
        <dbReference type="ARBA" id="ARBA00022777"/>
    </source>
</evidence>
<keyword evidence="12 18" id="KW-0067">ATP-binding</keyword>
<dbReference type="PROSITE" id="PS00107">
    <property type="entry name" value="PROTEIN_KINASE_ATP"/>
    <property type="match status" value="1"/>
</dbReference>
<evidence type="ECO:0000256" key="19">
    <source>
        <dbReference type="SAM" id="Phobius"/>
    </source>
</evidence>
<keyword evidence="9" id="KW-0677">Repeat</keyword>
<evidence type="ECO:0000256" key="10">
    <source>
        <dbReference type="ARBA" id="ARBA00022741"/>
    </source>
</evidence>
<keyword evidence="10 18" id="KW-0547">Nucleotide-binding</keyword>
<dbReference type="InterPro" id="IPR001611">
    <property type="entry name" value="Leu-rich_rpt"/>
</dbReference>
<evidence type="ECO:0000256" key="7">
    <source>
        <dbReference type="ARBA" id="ARBA00022692"/>
    </source>
</evidence>
<dbReference type="AlphaFoldDB" id="A0AAF0X5S4"/>
<dbReference type="InterPro" id="IPR017441">
    <property type="entry name" value="Protein_kinase_ATP_BS"/>
</dbReference>
<keyword evidence="13 19" id="KW-1133">Transmembrane helix</keyword>
<evidence type="ECO:0000256" key="15">
    <source>
        <dbReference type="ARBA" id="ARBA00023170"/>
    </source>
</evidence>
<dbReference type="InterPro" id="IPR032675">
    <property type="entry name" value="LRR_dom_sf"/>
</dbReference>
<keyword evidence="15" id="KW-0675">Receptor</keyword>
<evidence type="ECO:0000256" key="13">
    <source>
        <dbReference type="ARBA" id="ARBA00022989"/>
    </source>
</evidence>
<dbReference type="EMBL" id="CP093347">
    <property type="protein sequence ID" value="WOH00977.1"/>
    <property type="molecule type" value="Genomic_DNA"/>
</dbReference>
<dbReference type="SUPFAM" id="SSF52058">
    <property type="entry name" value="L domain-like"/>
    <property type="match status" value="1"/>
</dbReference>
<dbReference type="SMART" id="SM00220">
    <property type="entry name" value="S_TKc"/>
    <property type="match status" value="1"/>
</dbReference>
<gene>
    <name evidence="21" type="ORF">DCAR_0520355</name>
</gene>
<dbReference type="Pfam" id="PF12819">
    <property type="entry name" value="Malectin_like"/>
    <property type="match status" value="1"/>
</dbReference>
<keyword evidence="5" id="KW-0433">Leucine-rich repeat</keyword>
<dbReference type="GO" id="GO:0005524">
    <property type="term" value="F:ATP binding"/>
    <property type="evidence" value="ECO:0007669"/>
    <property type="project" value="UniProtKB-UniRule"/>
</dbReference>
<keyword evidence="4" id="KW-0597">Phosphoprotein</keyword>
<evidence type="ECO:0000256" key="6">
    <source>
        <dbReference type="ARBA" id="ARBA00022679"/>
    </source>
</evidence>
<dbReference type="Proteomes" id="UP000077755">
    <property type="component" value="Chromosome 5"/>
</dbReference>
<dbReference type="Pfam" id="PF07714">
    <property type="entry name" value="PK_Tyr_Ser-Thr"/>
    <property type="match status" value="1"/>
</dbReference>
<evidence type="ECO:0000313" key="22">
    <source>
        <dbReference type="Proteomes" id="UP000077755"/>
    </source>
</evidence>
<dbReference type="KEGG" id="dcr:108221076"/>
<dbReference type="FunFam" id="3.30.200.20:FF:000394">
    <property type="entry name" value="Leucine-rich repeat receptor-like protein kinase"/>
    <property type="match status" value="1"/>
</dbReference>
<dbReference type="FunFam" id="1.10.510.10:FF:000146">
    <property type="entry name" value="LRR receptor-like serine/threonine-protein kinase IOS1"/>
    <property type="match status" value="1"/>
</dbReference>
<dbReference type="InterPro" id="IPR001245">
    <property type="entry name" value="Ser-Thr/Tyr_kinase_cat_dom"/>
</dbReference>
<dbReference type="FunFam" id="3.80.10.10:FF:000129">
    <property type="entry name" value="Leucine-rich repeat receptor-like kinase"/>
    <property type="match status" value="1"/>
</dbReference>
<dbReference type="InterPro" id="IPR011009">
    <property type="entry name" value="Kinase-like_dom_sf"/>
</dbReference>
<dbReference type="EC" id="2.7.11.1" evidence="2"/>
<dbReference type="InterPro" id="IPR000719">
    <property type="entry name" value="Prot_kinase_dom"/>
</dbReference>
<reference evidence="21" key="1">
    <citation type="journal article" date="2016" name="Nat. Genet.">
        <title>A high-quality carrot genome assembly provides new insights into carotenoid accumulation and asterid genome evolution.</title>
        <authorList>
            <person name="Iorizzo M."/>
            <person name="Ellison S."/>
            <person name="Senalik D."/>
            <person name="Zeng P."/>
            <person name="Satapoomin P."/>
            <person name="Huang J."/>
            <person name="Bowman M."/>
            <person name="Iovene M."/>
            <person name="Sanseverino W."/>
            <person name="Cavagnaro P."/>
            <person name="Yildiz M."/>
            <person name="Macko-Podgorni A."/>
            <person name="Moranska E."/>
            <person name="Grzebelus E."/>
            <person name="Grzebelus D."/>
            <person name="Ashrafi H."/>
            <person name="Zheng Z."/>
            <person name="Cheng S."/>
            <person name="Spooner D."/>
            <person name="Van Deynze A."/>
            <person name="Simon P."/>
        </authorList>
    </citation>
    <scope>NUCLEOTIDE SEQUENCE</scope>
    <source>
        <tissue evidence="21">Leaf</tissue>
    </source>
</reference>
<dbReference type="PROSITE" id="PS00108">
    <property type="entry name" value="PROTEIN_KINASE_ST"/>
    <property type="match status" value="1"/>
</dbReference>
<evidence type="ECO:0000256" key="1">
    <source>
        <dbReference type="ARBA" id="ARBA00004167"/>
    </source>
</evidence>
<evidence type="ECO:0000256" key="3">
    <source>
        <dbReference type="ARBA" id="ARBA00022527"/>
    </source>
</evidence>
<keyword evidence="14 19" id="KW-0472">Membrane</keyword>
<comment type="catalytic activity">
    <reaction evidence="17">
        <text>L-seryl-[protein] + ATP = O-phospho-L-seryl-[protein] + ADP + H(+)</text>
        <dbReference type="Rhea" id="RHEA:17989"/>
        <dbReference type="Rhea" id="RHEA-COMP:9863"/>
        <dbReference type="Rhea" id="RHEA-COMP:11604"/>
        <dbReference type="ChEBI" id="CHEBI:15378"/>
        <dbReference type="ChEBI" id="CHEBI:29999"/>
        <dbReference type="ChEBI" id="CHEBI:30616"/>
        <dbReference type="ChEBI" id="CHEBI:83421"/>
        <dbReference type="ChEBI" id="CHEBI:456216"/>
        <dbReference type="EC" id="2.7.11.1"/>
    </reaction>
</comment>
<dbReference type="Pfam" id="PF00560">
    <property type="entry name" value="LRR_1"/>
    <property type="match status" value="2"/>
</dbReference>
<evidence type="ECO:0000256" key="17">
    <source>
        <dbReference type="ARBA" id="ARBA00048679"/>
    </source>
</evidence>
<sequence length="899" mass="101413">MPVCLYKYYIRVFFIKYFLQSSKRMRLFPVLYFVSLLLYLALEVHSQDDQSGFISIDCGIPADASYTDSATNLNYVSDSGFTDAGESKTILPYYNTSGLPQQLVALRSFPQGIRNCYTLKPVQGPSNRYLIRAWFMYGNYDSKDVLPQFDIHLGVEKWDTISFSKTTSLERKEIIHVQTSEYIYGCLVNTGLGTPFISALELRYFNTEISNLYTDDFVSLQLFGRVDFGQPLESCRYKDDRHDRIWDSIDYSNSSIVYNPEETLTELDFYVPYKVMRTAIAPDNTSNPLTITWEPLNVSDQFLIYLHLAEVQTLQSNQIREFNLYLNGNLWTPNNEPVIPTNQTSVVRSSAPELPASKHEIVMQKTERSTLPPIINALEVYSVKKFLQSQTHSQDAGSIMDIKSAYKIQIENWQGDPCVPQAYAWDGVGCSYNDYNFPRITTLNLSSSRLSGKIASSIANLTMIRSLDLSNNNLSGEVPDFLSQLIFLRILNIKGNNFIGSVPSDLLSKSKSGHLLLSMDASLGGGDTNRCTSSSCKKSSNKSTIQMASLVSAFVLIIIAVIILTLVVRNRKERIKITSLETLNRQFTYSEILRITNNLEKSVGEGGFGKVYHGHIGDTQVAVKMLSATSAQGYREFETEAKLLMRIHHKNLTALVGYCMEDNHLGIIYEYMANGDLDGYLAGRKPYVLSWEQRIRIAIDAAEGFEYLHHGCRPTIIHRDVKSTNILLSENFQGKLADFGLSRVIPSEAGSHIITEVARTLGYLDPEYYASNRLTKKSDVYSFGIVLLEIITGRPARGIDDDSEHIVRWVSSRIQQGDIKVVVDSRIRETADINSVQKAVEIAMLCVSIASDNRPPMNFVATHLKECLETDFIWNETRREELIGEMSLTLESNGIDSQE</sequence>
<keyword evidence="8" id="KW-0732">Signal</keyword>
<evidence type="ECO:0000259" key="20">
    <source>
        <dbReference type="PROSITE" id="PS50011"/>
    </source>
</evidence>
<keyword evidence="11" id="KW-0418">Kinase</keyword>
<dbReference type="Gene3D" id="3.30.200.20">
    <property type="entry name" value="Phosphorylase Kinase, domain 1"/>
    <property type="match status" value="1"/>
</dbReference>
<keyword evidence="22" id="KW-1185">Reference proteome</keyword>
<dbReference type="PROSITE" id="PS50011">
    <property type="entry name" value="PROTEIN_KINASE_DOM"/>
    <property type="match status" value="1"/>
</dbReference>
<dbReference type="Gene3D" id="1.10.510.10">
    <property type="entry name" value="Transferase(Phosphotransferase) domain 1"/>
    <property type="match status" value="1"/>
</dbReference>
<protein>
    <recommendedName>
        <fullName evidence="2">non-specific serine/threonine protein kinase</fullName>
        <ecNumber evidence="2">2.7.11.1</ecNumber>
    </recommendedName>
</protein>
<evidence type="ECO:0000256" key="12">
    <source>
        <dbReference type="ARBA" id="ARBA00022840"/>
    </source>
</evidence>
<evidence type="ECO:0000256" key="2">
    <source>
        <dbReference type="ARBA" id="ARBA00012513"/>
    </source>
</evidence>
<comment type="subcellular location">
    <subcellularLocation>
        <location evidence="1">Membrane</location>
        <topology evidence="1">Single-pass membrane protein</topology>
    </subcellularLocation>
</comment>
<keyword evidence="3" id="KW-0723">Serine/threonine-protein kinase</keyword>
<dbReference type="SUPFAM" id="SSF56112">
    <property type="entry name" value="Protein kinase-like (PK-like)"/>
    <property type="match status" value="1"/>
</dbReference>
<evidence type="ECO:0000256" key="14">
    <source>
        <dbReference type="ARBA" id="ARBA00023136"/>
    </source>
</evidence>
<name>A0AAF0X5S4_DAUCS</name>
<evidence type="ECO:0000256" key="16">
    <source>
        <dbReference type="ARBA" id="ARBA00047899"/>
    </source>
</evidence>
<feature type="transmembrane region" description="Helical" evidence="19">
    <location>
        <begin position="547"/>
        <end position="568"/>
    </location>
</feature>
<dbReference type="CDD" id="cd14066">
    <property type="entry name" value="STKc_IRAK"/>
    <property type="match status" value="1"/>
</dbReference>
<organism evidence="21 22">
    <name type="scientific">Daucus carota subsp. sativus</name>
    <name type="common">Carrot</name>
    <dbReference type="NCBI Taxonomy" id="79200"/>
    <lineage>
        <taxon>Eukaryota</taxon>
        <taxon>Viridiplantae</taxon>
        <taxon>Streptophyta</taxon>
        <taxon>Embryophyta</taxon>
        <taxon>Tracheophyta</taxon>
        <taxon>Spermatophyta</taxon>
        <taxon>Magnoliopsida</taxon>
        <taxon>eudicotyledons</taxon>
        <taxon>Gunneridae</taxon>
        <taxon>Pentapetalae</taxon>
        <taxon>asterids</taxon>
        <taxon>campanulids</taxon>
        <taxon>Apiales</taxon>
        <taxon>Apiaceae</taxon>
        <taxon>Apioideae</taxon>
        <taxon>Scandiceae</taxon>
        <taxon>Daucinae</taxon>
        <taxon>Daucus</taxon>
        <taxon>Daucus sect. Daucus</taxon>
    </lineage>
</organism>
<keyword evidence="7 19" id="KW-0812">Transmembrane</keyword>
<dbReference type="GO" id="GO:0016020">
    <property type="term" value="C:membrane"/>
    <property type="evidence" value="ECO:0007669"/>
    <property type="project" value="UniProtKB-SubCell"/>
</dbReference>
<dbReference type="InterPro" id="IPR008271">
    <property type="entry name" value="Ser/Thr_kinase_AS"/>
</dbReference>